<evidence type="ECO:0000313" key="2">
    <source>
        <dbReference type="Proteomes" id="UP000266723"/>
    </source>
</evidence>
<proteinExistence type="predicted"/>
<reference evidence="1 2" key="1">
    <citation type="journal article" date="2020" name="BMC Genomics">
        <title>Intraspecific diversification of the crop wild relative Brassica cretica Lam. using demographic model selection.</title>
        <authorList>
            <person name="Kioukis A."/>
            <person name="Michalopoulou V.A."/>
            <person name="Briers L."/>
            <person name="Pirintsos S."/>
            <person name="Studholme D.J."/>
            <person name="Pavlidis P."/>
            <person name="Sarris P.F."/>
        </authorList>
    </citation>
    <scope>NUCLEOTIDE SEQUENCE [LARGE SCALE GENOMIC DNA]</scope>
    <source>
        <strain evidence="2">cv. PFS-1207/04</strain>
    </source>
</reference>
<name>A0ABQ7EUE5_BRACR</name>
<dbReference type="EMBL" id="QGKV02000297">
    <property type="protein sequence ID" value="KAF3607194.1"/>
    <property type="molecule type" value="Genomic_DNA"/>
</dbReference>
<comment type="caution">
    <text evidence="1">The sequence shown here is derived from an EMBL/GenBank/DDBJ whole genome shotgun (WGS) entry which is preliminary data.</text>
</comment>
<keyword evidence="2" id="KW-1185">Reference proteome</keyword>
<dbReference type="Proteomes" id="UP000266723">
    <property type="component" value="Unassembled WGS sequence"/>
</dbReference>
<evidence type="ECO:0000313" key="1">
    <source>
        <dbReference type="EMBL" id="KAF3607194.1"/>
    </source>
</evidence>
<sequence length="126" mass="14368">MLRTRSNVTKEIDKREDLRLDENKVDVDLVIFVTAPRSPSLVPRSPGPRGLRLELVFITWFSTPTPLKSFECFCICMLFRSETDLEDFQGSLLGSLLTFNALDDFLESLLGSLLTFNALDDFLEVF</sequence>
<gene>
    <name evidence="1" type="ORF">DY000_02049278</name>
</gene>
<organism evidence="1 2">
    <name type="scientific">Brassica cretica</name>
    <name type="common">Mustard</name>
    <dbReference type="NCBI Taxonomy" id="69181"/>
    <lineage>
        <taxon>Eukaryota</taxon>
        <taxon>Viridiplantae</taxon>
        <taxon>Streptophyta</taxon>
        <taxon>Embryophyta</taxon>
        <taxon>Tracheophyta</taxon>
        <taxon>Spermatophyta</taxon>
        <taxon>Magnoliopsida</taxon>
        <taxon>eudicotyledons</taxon>
        <taxon>Gunneridae</taxon>
        <taxon>Pentapetalae</taxon>
        <taxon>rosids</taxon>
        <taxon>malvids</taxon>
        <taxon>Brassicales</taxon>
        <taxon>Brassicaceae</taxon>
        <taxon>Brassiceae</taxon>
        <taxon>Brassica</taxon>
    </lineage>
</organism>
<accession>A0ABQ7EUE5</accession>
<protein>
    <submittedName>
        <fullName evidence="1">Uncharacterized protein</fullName>
    </submittedName>
</protein>